<dbReference type="Pfam" id="PF16353">
    <property type="entry name" value="LacZ_4"/>
    <property type="match status" value="1"/>
</dbReference>
<organism evidence="12 13">
    <name type="scientific">Flammeovirga pacifica</name>
    <dbReference type="NCBI Taxonomy" id="915059"/>
    <lineage>
        <taxon>Bacteria</taxon>
        <taxon>Pseudomonadati</taxon>
        <taxon>Bacteroidota</taxon>
        <taxon>Cytophagia</taxon>
        <taxon>Cytophagales</taxon>
        <taxon>Flammeovirgaceae</taxon>
        <taxon>Flammeovirga</taxon>
    </lineage>
</organism>
<dbReference type="InterPro" id="IPR006101">
    <property type="entry name" value="Glyco_hydro_2"/>
</dbReference>
<dbReference type="PANTHER" id="PTHR46323">
    <property type="entry name" value="BETA-GALACTOSIDASE"/>
    <property type="match status" value="1"/>
</dbReference>
<dbReference type="GO" id="GO:0005990">
    <property type="term" value="P:lactose catabolic process"/>
    <property type="evidence" value="ECO:0007669"/>
    <property type="project" value="TreeGrafter"/>
</dbReference>
<feature type="domain" description="Beta galactosidase small chain/" evidence="11">
    <location>
        <begin position="803"/>
        <end position="1070"/>
    </location>
</feature>
<keyword evidence="6 10" id="KW-0378">Hydrolase</keyword>
<dbReference type="Gene3D" id="2.60.40.10">
    <property type="entry name" value="Immunoglobulins"/>
    <property type="match status" value="2"/>
</dbReference>
<dbReference type="GO" id="GO:0009341">
    <property type="term" value="C:beta-galactosidase complex"/>
    <property type="evidence" value="ECO:0007669"/>
    <property type="project" value="InterPro"/>
</dbReference>
<dbReference type="Proteomes" id="UP000179797">
    <property type="component" value="Unassembled WGS sequence"/>
</dbReference>
<dbReference type="SUPFAM" id="SSF49303">
    <property type="entry name" value="beta-Galactosidase/glucuronidase domain"/>
    <property type="match status" value="2"/>
</dbReference>
<protein>
    <recommendedName>
        <fullName evidence="5 10">Beta-galactosidase</fullName>
        <ecNumber evidence="5 10">3.2.1.23</ecNumber>
    </recommendedName>
    <alternativeName>
        <fullName evidence="9 10">Lactase</fullName>
    </alternativeName>
</protein>
<dbReference type="SUPFAM" id="SSF49785">
    <property type="entry name" value="Galactose-binding domain-like"/>
    <property type="match status" value="1"/>
</dbReference>
<accession>A0A1S1YT31</accession>
<sequence length="1079" mass="124456">MKKIIQTIILMTLSIHTFSQNIWENEEVFERNKLDARVPSYSYTSEEDAKTLDRSKSKLMMLNGTWKFNYNDDVKSRPLEFYKKDFKSSNFKDIEVPSNWELKGYGQPIYTNIVYPFTPHILEGKLPNYDWRGPRPPMPPYIYRDNPVGSYYRDFEIAEDWEGDDIILHFGGVTSAFYVWINGEEVGYSQGSRLAAEFDITKYIVKGKNRVAVQVFKYSDGSYLEDQDMWRLAGIHREVMILAQPKISITDFRVKTFLNDDLTEATLKVEPEMWKSSEHIQLKDYTIKAKLFDDNGKELVKNLSDVSADDVVNVRWPQRDLPIIPSLKATLTNPKLWSAEHPNLYTLVLSLYDNKGELLEARSEKVGFIKVAFDNNKALLINNVPTKIMGVNRHDHHPKRGKAVTREDMEEEVKIMKRFNINAVRTSHYPNDPYFLELCNKYGLYVMSEANIETHHLGGYIPNKTSWIAPLMSRVFRMVERDKNNPSIISWSLGNEAGTGPAFAAAAAWIKDFDPSRFIHYEGAQGDPTHPQYKEGFDIGRSPEMANPTDPPYVDVVSRMYPNLSQVVNMSKSEYIKRPIVMCEYMHAMGNSMGGLGEYWDYIRETPNTIGGFIWDFRDQGLETKNNKGEKYYAYGGDFGDVPNNQNFCMNGVFASDLTPHPHAYEMKYVFQPFEIKWDDQENGVVKIKNRFHDSSFSDYQFVLELLENGVEVQTTVLDKIDVMAGEESTYTLPIKKKLIKSNAEYLVNIRLLEKRDRLWCKAGSEVGKTQLMYQNKHQSIVVKNKRASKNQFNIKEEDDQLIVKSENTNVVFSKKNGELISYQIKNEEFLKQPVKVNFWRPSTDNDLRGSSAFSMRQSNKFWKNIDQKWSTKITSNQLKGGEVEVKVHHKMEEKVDLQLTYTITNEGVKIDMQLNAATDLPDLINFGLTMGINKSLNQTTFYGNGPYGNYIDRNRSGQKGLYTINTNDLYYAYPKPQENGNRTNTDWVKFTNNSSSELFVQGEPTFEFSIWPYSASKIRKASHQYKLIEDDFYTLNIGLRQAALGGTLTHIQKQFLMKSGEYHFSCTIGGKKDTKQVN</sequence>
<evidence type="ECO:0000256" key="6">
    <source>
        <dbReference type="ARBA" id="ARBA00022801"/>
    </source>
</evidence>
<evidence type="ECO:0000256" key="1">
    <source>
        <dbReference type="ARBA" id="ARBA00001412"/>
    </source>
</evidence>
<evidence type="ECO:0000256" key="8">
    <source>
        <dbReference type="ARBA" id="ARBA00023295"/>
    </source>
</evidence>
<comment type="catalytic activity">
    <reaction evidence="1 10">
        <text>Hydrolysis of terminal non-reducing beta-D-galactose residues in beta-D-galactosides.</text>
        <dbReference type="EC" id="3.2.1.23"/>
    </reaction>
</comment>
<dbReference type="Pfam" id="PF02837">
    <property type="entry name" value="Glyco_hydro_2_N"/>
    <property type="match status" value="1"/>
</dbReference>
<dbReference type="InterPro" id="IPR050347">
    <property type="entry name" value="Bact_Beta-galactosidase"/>
</dbReference>
<dbReference type="InterPro" id="IPR014718">
    <property type="entry name" value="GH-type_carb-bd"/>
</dbReference>
<dbReference type="InterPro" id="IPR013783">
    <property type="entry name" value="Ig-like_fold"/>
</dbReference>
<dbReference type="InterPro" id="IPR011013">
    <property type="entry name" value="Gal_mutarotase_sf_dom"/>
</dbReference>
<evidence type="ECO:0000256" key="10">
    <source>
        <dbReference type="RuleBase" id="RU361154"/>
    </source>
</evidence>
<dbReference type="SUPFAM" id="SSF74650">
    <property type="entry name" value="Galactose mutarotase-like"/>
    <property type="match status" value="1"/>
</dbReference>
<evidence type="ECO:0000256" key="9">
    <source>
        <dbReference type="ARBA" id="ARBA00032230"/>
    </source>
</evidence>
<keyword evidence="8 10" id="KW-0326">Glycosidase</keyword>
<dbReference type="GO" id="GO:0030246">
    <property type="term" value="F:carbohydrate binding"/>
    <property type="evidence" value="ECO:0007669"/>
    <property type="project" value="InterPro"/>
</dbReference>
<dbReference type="Pfam" id="PF00703">
    <property type="entry name" value="Glyco_hydro_2"/>
    <property type="match status" value="1"/>
</dbReference>
<dbReference type="InterPro" id="IPR017853">
    <property type="entry name" value="GH"/>
</dbReference>
<dbReference type="STRING" id="915059.NH26_21550"/>
<dbReference type="SUPFAM" id="SSF51445">
    <property type="entry name" value="(Trans)glycosidases"/>
    <property type="match status" value="1"/>
</dbReference>
<gene>
    <name evidence="12" type="ORF">NH26_21550</name>
</gene>
<comment type="similarity">
    <text evidence="3 10">Belongs to the glycosyl hydrolase 2 family.</text>
</comment>
<dbReference type="Gene3D" id="2.70.98.10">
    <property type="match status" value="1"/>
</dbReference>
<dbReference type="EC" id="3.2.1.23" evidence="5 10"/>
<keyword evidence="7" id="KW-0106">Calcium</keyword>
<evidence type="ECO:0000256" key="5">
    <source>
        <dbReference type="ARBA" id="ARBA00012756"/>
    </source>
</evidence>
<evidence type="ECO:0000256" key="2">
    <source>
        <dbReference type="ARBA" id="ARBA00001913"/>
    </source>
</evidence>
<dbReference type="PROSITE" id="PS00719">
    <property type="entry name" value="GLYCOSYL_HYDROL_F2_1"/>
    <property type="match status" value="1"/>
</dbReference>
<dbReference type="InterPro" id="IPR023230">
    <property type="entry name" value="Glyco_hydro_2_CS"/>
</dbReference>
<dbReference type="OrthoDB" id="1007335at2"/>
<dbReference type="Gene3D" id="3.20.20.80">
    <property type="entry name" value="Glycosidases"/>
    <property type="match status" value="1"/>
</dbReference>
<keyword evidence="13" id="KW-1185">Reference proteome</keyword>
<dbReference type="InterPro" id="IPR008979">
    <property type="entry name" value="Galactose-bd-like_sf"/>
</dbReference>
<dbReference type="RefSeq" id="WP_044221035.1">
    <property type="nucleotide sequence ID" value="NZ_JRYR02000002.1"/>
</dbReference>
<name>A0A1S1YT31_FLAPC</name>
<proteinExistence type="inferred from homology"/>
<dbReference type="GO" id="GO:0004565">
    <property type="term" value="F:beta-galactosidase activity"/>
    <property type="evidence" value="ECO:0007669"/>
    <property type="project" value="UniProtKB-EC"/>
</dbReference>
<evidence type="ECO:0000313" key="13">
    <source>
        <dbReference type="Proteomes" id="UP000179797"/>
    </source>
</evidence>
<comment type="subunit">
    <text evidence="4">Monomer.</text>
</comment>
<evidence type="ECO:0000256" key="3">
    <source>
        <dbReference type="ARBA" id="ARBA00007401"/>
    </source>
</evidence>
<dbReference type="InterPro" id="IPR006103">
    <property type="entry name" value="Glyco_hydro_2_cat"/>
</dbReference>
<dbReference type="PANTHER" id="PTHR46323:SF2">
    <property type="entry name" value="BETA-GALACTOSIDASE"/>
    <property type="match status" value="1"/>
</dbReference>
<evidence type="ECO:0000259" key="11">
    <source>
        <dbReference type="SMART" id="SM01038"/>
    </source>
</evidence>
<dbReference type="InterPro" id="IPR004199">
    <property type="entry name" value="B-gal_small/dom_5"/>
</dbReference>
<dbReference type="Pfam" id="PF02929">
    <property type="entry name" value="Bgal_small_N"/>
    <property type="match status" value="1"/>
</dbReference>
<dbReference type="PRINTS" id="PR00132">
    <property type="entry name" value="GLHYDRLASE2"/>
</dbReference>
<dbReference type="InterPro" id="IPR006102">
    <property type="entry name" value="Ig-like_GH2"/>
</dbReference>
<evidence type="ECO:0000256" key="7">
    <source>
        <dbReference type="ARBA" id="ARBA00022837"/>
    </source>
</evidence>
<dbReference type="AlphaFoldDB" id="A0A1S1YT31"/>
<evidence type="ECO:0000313" key="12">
    <source>
        <dbReference type="EMBL" id="OHX64192.1"/>
    </source>
</evidence>
<evidence type="ECO:0000256" key="4">
    <source>
        <dbReference type="ARBA" id="ARBA00011245"/>
    </source>
</evidence>
<comment type="cofactor">
    <cofactor evidence="2">
        <name>Ca(2+)</name>
        <dbReference type="ChEBI" id="CHEBI:29108"/>
    </cofactor>
</comment>
<dbReference type="SMART" id="SM01038">
    <property type="entry name" value="Bgal_small_N"/>
    <property type="match status" value="1"/>
</dbReference>
<comment type="caution">
    <text evidence="12">The sequence shown here is derived from an EMBL/GenBank/DDBJ whole genome shotgun (WGS) entry which is preliminary data.</text>
</comment>
<dbReference type="InterPro" id="IPR032312">
    <property type="entry name" value="LacZ_4"/>
</dbReference>
<dbReference type="Pfam" id="PF02836">
    <property type="entry name" value="Glyco_hydro_2_C"/>
    <property type="match status" value="1"/>
</dbReference>
<dbReference type="InterPro" id="IPR036156">
    <property type="entry name" value="Beta-gal/glucu_dom_sf"/>
</dbReference>
<dbReference type="InterPro" id="IPR006104">
    <property type="entry name" value="Glyco_hydro_2_N"/>
</dbReference>
<dbReference type="Gene3D" id="2.60.120.260">
    <property type="entry name" value="Galactose-binding domain-like"/>
    <property type="match status" value="1"/>
</dbReference>
<reference evidence="12 13" key="1">
    <citation type="journal article" date="2012" name="Int. J. Syst. Evol. Microbiol.">
        <title>Flammeovirga pacifica sp. nov., isolated from deep-sea sediment.</title>
        <authorList>
            <person name="Xu H."/>
            <person name="Fu Y."/>
            <person name="Yang N."/>
            <person name="Ding Z."/>
            <person name="Lai Q."/>
            <person name="Zeng R."/>
        </authorList>
    </citation>
    <scope>NUCLEOTIDE SEQUENCE [LARGE SCALE GENOMIC DNA]</scope>
    <source>
        <strain evidence="13">DSM 24597 / LMG 26175 / WPAGA1</strain>
    </source>
</reference>
<dbReference type="EMBL" id="JRYR02000002">
    <property type="protein sequence ID" value="OHX64192.1"/>
    <property type="molecule type" value="Genomic_DNA"/>
</dbReference>